<evidence type="ECO:0000313" key="2">
    <source>
        <dbReference type="Proteomes" id="UP001497623"/>
    </source>
</evidence>
<accession>A0AAV2RM05</accession>
<gene>
    <name evidence="1" type="ORF">MNOR_LOCUS25706</name>
</gene>
<dbReference type="AlphaFoldDB" id="A0AAV2RM05"/>
<comment type="caution">
    <text evidence="1">The sequence shown here is derived from an EMBL/GenBank/DDBJ whole genome shotgun (WGS) entry which is preliminary data.</text>
</comment>
<organism evidence="1 2">
    <name type="scientific">Meganyctiphanes norvegica</name>
    <name type="common">Northern krill</name>
    <name type="synonym">Thysanopoda norvegica</name>
    <dbReference type="NCBI Taxonomy" id="48144"/>
    <lineage>
        <taxon>Eukaryota</taxon>
        <taxon>Metazoa</taxon>
        <taxon>Ecdysozoa</taxon>
        <taxon>Arthropoda</taxon>
        <taxon>Crustacea</taxon>
        <taxon>Multicrustacea</taxon>
        <taxon>Malacostraca</taxon>
        <taxon>Eumalacostraca</taxon>
        <taxon>Eucarida</taxon>
        <taxon>Euphausiacea</taxon>
        <taxon>Euphausiidae</taxon>
        <taxon>Meganyctiphanes</taxon>
    </lineage>
</organism>
<dbReference type="Proteomes" id="UP001497623">
    <property type="component" value="Unassembled WGS sequence"/>
</dbReference>
<name>A0AAV2RM05_MEGNR</name>
<protein>
    <submittedName>
        <fullName evidence="1">Uncharacterized protein</fullName>
    </submittedName>
</protein>
<dbReference type="EMBL" id="CAXKWB010024854">
    <property type="protein sequence ID" value="CAL4126784.1"/>
    <property type="molecule type" value="Genomic_DNA"/>
</dbReference>
<reference evidence="1 2" key="1">
    <citation type="submission" date="2024-05" db="EMBL/GenBank/DDBJ databases">
        <authorList>
            <person name="Wallberg A."/>
        </authorList>
    </citation>
    <scope>NUCLEOTIDE SEQUENCE [LARGE SCALE GENOMIC DNA]</scope>
</reference>
<evidence type="ECO:0000313" key="1">
    <source>
        <dbReference type="EMBL" id="CAL4126784.1"/>
    </source>
</evidence>
<proteinExistence type="predicted"/>
<sequence>MNLGRLCYKLFMKGLPFTDFEDDILMLKQAKSIVRELNHSRKFPPAFLPHVTKEVQARMRIFLSTQLKQTGHRPPLALSADKATYKHRSRQFLGGVTISPASSNLLEIVSFGQPIVKHGSDGKALATNMKEGFDDLGIEGCQIESTLFDGVYFHISIKTHFDEIYELNEGEFMYSYDTLHQSGIVDTHLCIKGNLAGWFQTQMSVSNFSLHSIGVPIMKSLLLLQHYGNCT</sequence>
<keyword evidence="2" id="KW-1185">Reference proteome</keyword>